<dbReference type="EMBL" id="CP077715">
    <property type="protein sequence ID" value="QXJ30826.1"/>
    <property type="molecule type" value="Genomic_DNA"/>
</dbReference>
<reference evidence="2 3" key="1">
    <citation type="journal article" date="2021" name="Environ. Microbiol.">
        <title>New insights into the diversity and evolution of the archaeal mobilome from three complete genomes of Saccharolobus shibatae.</title>
        <authorList>
            <person name="Medvedeva S."/>
            <person name="Brandt D."/>
            <person name="Cvirkaite-Krupovic V."/>
            <person name="Liu Y."/>
            <person name="Severinov K."/>
            <person name="Ishino S."/>
            <person name="Ishino Y."/>
            <person name="Prangishvili D."/>
            <person name="Kalinowski J."/>
            <person name="Krupovic M."/>
        </authorList>
    </citation>
    <scope>NUCLEOTIDE SEQUENCE [LARGE SCALE GENOMIC DNA]</scope>
    <source>
        <strain evidence="1">BEU9</strain>
        <strain evidence="2 3">S38A</strain>
    </source>
</reference>
<protein>
    <submittedName>
        <fullName evidence="2">Uncharacterized protein</fullName>
    </submittedName>
</protein>
<keyword evidence="3" id="KW-1185">Reference proteome</keyword>
<gene>
    <name evidence="1" type="ORF">J5U21_00475</name>
    <name evidence="2" type="ORF">J5U22_00406</name>
</gene>
<sequence>MNELKLMVGSTAGPKDWVYNDIISNIKGINMKNANRDPEKKSRKAGIIVSLNIFFSCSYNPGAKKAQVSLIIMGREVNNAR</sequence>
<organism evidence="2 3">
    <name type="scientific">Saccharolobus shibatae</name>
    <dbReference type="NCBI Taxonomy" id="2286"/>
    <lineage>
        <taxon>Archaea</taxon>
        <taxon>Thermoproteota</taxon>
        <taxon>Thermoprotei</taxon>
        <taxon>Sulfolobales</taxon>
        <taxon>Sulfolobaceae</taxon>
        <taxon>Saccharolobus</taxon>
    </lineage>
</organism>
<dbReference type="Proteomes" id="UP000694036">
    <property type="component" value="Chromosome"/>
</dbReference>
<dbReference type="Proteomes" id="UP000693941">
    <property type="component" value="Chromosome"/>
</dbReference>
<evidence type="ECO:0000313" key="2">
    <source>
        <dbReference type="EMBL" id="QXJ33861.1"/>
    </source>
</evidence>
<accession>A0A8F5BYP3</accession>
<evidence type="ECO:0000313" key="3">
    <source>
        <dbReference type="Proteomes" id="UP000694036"/>
    </source>
</evidence>
<proteinExistence type="predicted"/>
<evidence type="ECO:0000313" key="1">
    <source>
        <dbReference type="EMBL" id="QXJ30826.1"/>
    </source>
</evidence>
<dbReference type="EMBL" id="CP077713">
    <property type="protein sequence ID" value="QXJ33861.1"/>
    <property type="molecule type" value="Genomic_DNA"/>
</dbReference>
<name>A0A8F5BYP3_9CREN</name>
<dbReference type="AlphaFoldDB" id="A0A8F5BYP3"/>